<protein>
    <recommendedName>
        <fullName evidence="3">Roadblock/LC7 domain-containing protein</fullName>
    </recommendedName>
</protein>
<evidence type="ECO:0008006" key="3">
    <source>
        <dbReference type="Google" id="ProtNLM"/>
    </source>
</evidence>
<proteinExistence type="predicted"/>
<organism evidence="1 2">
    <name type="scientific">Schumannella soli</name>
    <dbReference type="NCBI Taxonomy" id="2590779"/>
    <lineage>
        <taxon>Bacteria</taxon>
        <taxon>Bacillati</taxon>
        <taxon>Actinomycetota</taxon>
        <taxon>Actinomycetes</taxon>
        <taxon>Micrococcales</taxon>
        <taxon>Microbacteriaceae</taxon>
        <taxon>Schumannella</taxon>
    </lineage>
</organism>
<dbReference type="OrthoDB" id="3781969at2"/>
<name>A0A506Y860_9MICO</name>
<sequence length="125" mass="13314">MTDAIALSTVPTSLEALMRVDGALAVALVDASTGMLLGGVGSGIDLEVAAAGNTEIVRAKVRTARALGLPDSIEDILVTMSTQFHIIRPLTRAPEVFIYLVLDRDRGNLAMARLKTKEIENQLIL</sequence>
<dbReference type="RefSeq" id="WP_141162746.1">
    <property type="nucleotide sequence ID" value="NZ_VHQG01000001.1"/>
</dbReference>
<gene>
    <name evidence="1" type="ORF">FJ657_05450</name>
</gene>
<accession>A0A506Y860</accession>
<reference evidence="1 2" key="1">
    <citation type="submission" date="2019-06" db="EMBL/GenBank/DDBJ databases">
        <authorList>
            <person name="Li F."/>
        </authorList>
    </citation>
    <scope>NUCLEOTIDE SEQUENCE [LARGE SCALE GENOMIC DNA]</scope>
    <source>
        <strain evidence="1 2">10F1D-1</strain>
    </source>
</reference>
<evidence type="ECO:0000313" key="1">
    <source>
        <dbReference type="EMBL" id="TPW78073.1"/>
    </source>
</evidence>
<dbReference type="EMBL" id="VHQG01000001">
    <property type="protein sequence ID" value="TPW78073.1"/>
    <property type="molecule type" value="Genomic_DNA"/>
</dbReference>
<dbReference type="Gene3D" id="3.30.450.30">
    <property type="entry name" value="Dynein light chain 2a, cytoplasmic"/>
    <property type="match status" value="1"/>
</dbReference>
<comment type="caution">
    <text evidence="1">The sequence shown here is derived from an EMBL/GenBank/DDBJ whole genome shotgun (WGS) entry which is preliminary data.</text>
</comment>
<dbReference type="Proteomes" id="UP000316252">
    <property type="component" value="Unassembled WGS sequence"/>
</dbReference>
<evidence type="ECO:0000313" key="2">
    <source>
        <dbReference type="Proteomes" id="UP000316252"/>
    </source>
</evidence>
<dbReference type="AlphaFoldDB" id="A0A506Y860"/>
<keyword evidence="2" id="KW-1185">Reference proteome</keyword>